<reference evidence="8 9" key="1">
    <citation type="submission" date="2016-12" db="EMBL/GenBank/DDBJ databases">
        <title>Domibacillus sp. SAB 38T whole genome sequencing.</title>
        <authorList>
            <person name="Verma A."/>
            <person name="Ojha A.K."/>
            <person name="Krishnamurthi S."/>
        </authorList>
    </citation>
    <scope>NUCLEOTIDE SEQUENCE [LARGE SCALE GENOMIC DNA]</scope>
    <source>
        <strain evidence="8 9">SAB 38</strain>
    </source>
</reference>
<evidence type="ECO:0000256" key="6">
    <source>
        <dbReference type="ARBA" id="ARBA00023136"/>
    </source>
</evidence>
<evidence type="ECO:0000256" key="4">
    <source>
        <dbReference type="ARBA" id="ARBA00022692"/>
    </source>
</evidence>
<evidence type="ECO:0000313" key="9">
    <source>
        <dbReference type="Proteomes" id="UP000188613"/>
    </source>
</evidence>
<accession>A0A1V2AD26</accession>
<evidence type="ECO:0000256" key="7">
    <source>
        <dbReference type="SAM" id="MobiDB-lite"/>
    </source>
</evidence>
<dbReference type="InterPro" id="IPR003688">
    <property type="entry name" value="TraG/VirD4"/>
</dbReference>
<dbReference type="InterPro" id="IPR027417">
    <property type="entry name" value="P-loop_NTPase"/>
</dbReference>
<evidence type="ECO:0000256" key="3">
    <source>
        <dbReference type="ARBA" id="ARBA00022475"/>
    </source>
</evidence>
<dbReference type="NCBIfam" id="NF045973">
    <property type="entry name" value="conju_CD1115"/>
    <property type="match status" value="1"/>
</dbReference>
<gene>
    <name evidence="8" type="ORF">BTO28_01255</name>
</gene>
<evidence type="ECO:0000256" key="1">
    <source>
        <dbReference type="ARBA" id="ARBA00004651"/>
    </source>
</evidence>
<dbReference type="SUPFAM" id="SSF52540">
    <property type="entry name" value="P-loop containing nucleoside triphosphate hydrolases"/>
    <property type="match status" value="1"/>
</dbReference>
<comment type="caution">
    <text evidence="8">The sequence shown here is derived from an EMBL/GenBank/DDBJ whole genome shotgun (WGS) entry which is preliminary data.</text>
</comment>
<evidence type="ECO:0000256" key="5">
    <source>
        <dbReference type="ARBA" id="ARBA00022989"/>
    </source>
</evidence>
<keyword evidence="3" id="KW-1003">Cell membrane</keyword>
<dbReference type="OrthoDB" id="9766496at2"/>
<dbReference type="Pfam" id="PF02534">
    <property type="entry name" value="T4SS-DNA_transf"/>
    <property type="match status" value="1"/>
</dbReference>
<dbReference type="RefSeq" id="WP_083711219.1">
    <property type="nucleotide sequence ID" value="NZ_MSFI01000001.1"/>
</dbReference>
<dbReference type="Gene3D" id="3.40.50.300">
    <property type="entry name" value="P-loop containing nucleotide triphosphate hydrolases"/>
    <property type="match status" value="2"/>
</dbReference>
<feature type="region of interest" description="Disordered" evidence="7">
    <location>
        <begin position="594"/>
        <end position="631"/>
    </location>
</feature>
<evidence type="ECO:0000313" key="8">
    <source>
        <dbReference type="EMBL" id="OMP68704.1"/>
    </source>
</evidence>
<keyword evidence="5" id="KW-1133">Transmembrane helix</keyword>
<keyword evidence="4" id="KW-0812">Transmembrane</keyword>
<dbReference type="AlphaFoldDB" id="A0A1V2AD26"/>
<dbReference type="Proteomes" id="UP000188613">
    <property type="component" value="Unassembled WGS sequence"/>
</dbReference>
<dbReference type="EMBL" id="MSFI01000001">
    <property type="protein sequence ID" value="OMP68704.1"/>
    <property type="molecule type" value="Genomic_DNA"/>
</dbReference>
<keyword evidence="6" id="KW-0472">Membrane</keyword>
<dbReference type="PANTHER" id="PTHR37937">
    <property type="entry name" value="CONJUGATIVE TRANSFER: DNA TRANSPORT"/>
    <property type="match status" value="1"/>
</dbReference>
<organism evidence="8 9">
    <name type="scientific">Domibacillus epiphyticus</name>
    <dbReference type="NCBI Taxonomy" id="1714355"/>
    <lineage>
        <taxon>Bacteria</taxon>
        <taxon>Bacillati</taxon>
        <taxon>Bacillota</taxon>
        <taxon>Bacilli</taxon>
        <taxon>Bacillales</taxon>
        <taxon>Bacillaceae</taxon>
        <taxon>Domibacillus</taxon>
    </lineage>
</organism>
<dbReference type="PANTHER" id="PTHR37937:SF1">
    <property type="entry name" value="CONJUGATIVE TRANSFER: DNA TRANSPORT"/>
    <property type="match status" value="1"/>
</dbReference>
<dbReference type="GO" id="GO:0005886">
    <property type="term" value="C:plasma membrane"/>
    <property type="evidence" value="ECO:0007669"/>
    <property type="project" value="UniProtKB-SubCell"/>
</dbReference>
<dbReference type="STRING" id="1714355.BTO28_01255"/>
<dbReference type="InterPro" id="IPR051539">
    <property type="entry name" value="T4SS-coupling_protein"/>
</dbReference>
<comment type="subcellular location">
    <subcellularLocation>
        <location evidence="1">Cell membrane</location>
        <topology evidence="1">Multi-pass membrane protein</topology>
    </subcellularLocation>
</comment>
<evidence type="ECO:0000256" key="2">
    <source>
        <dbReference type="ARBA" id="ARBA00008806"/>
    </source>
</evidence>
<feature type="compositionally biased region" description="Acidic residues" evidence="7">
    <location>
        <begin position="594"/>
        <end position="608"/>
    </location>
</feature>
<evidence type="ECO:0008006" key="10">
    <source>
        <dbReference type="Google" id="ProtNLM"/>
    </source>
</evidence>
<comment type="similarity">
    <text evidence="2">Belongs to the VirD4/TraG family.</text>
</comment>
<proteinExistence type="inferred from homology"/>
<keyword evidence="9" id="KW-1185">Reference proteome</keyword>
<protein>
    <recommendedName>
        <fullName evidence="10">Conjugal transfer protein TraG</fullName>
    </recommendedName>
</protein>
<dbReference type="CDD" id="cd01127">
    <property type="entry name" value="TrwB_TraG_TraD_VirD4"/>
    <property type="match status" value="1"/>
</dbReference>
<sequence>MIMVVAKDKWKQSLLAFGITGSVAEYISAAAMINFSLFKNYQFNPFYEAFQYNLLHPVQTMSEAFSNDLFMQMQPILLAGTLLLSGKAFFQKSNKYEEASQYGAYGTSRWATDSEIFKTNSITTTFQGDGTILGMYKRKPIIQHTKSHLNRNVFLVGGSGAGKTRSVIIPNILNNTSKSIVAVDPKGELYEKTSQAKREQGYDVRLVNFKNRDVSDRYNLFEYIRKDSDAFKVADTLVNNAGDESKLRKDFWNQAQTSVLQALILYVKYALSPQEQHMGSVIAVGQLPEEELKKAFHEFEPGHVVRKAYQTAVENLKEKTMGDVFITLMQTLNPWQYEDVCQFTAANDFLFEDLGKKKMIVYIIMPIADNEFRPLITTFFTQMFSELYRLADQHYGTLPNNVLLQLDEFANIGKIPNFEERLSTTRSLGIEVTIVLQDTSQLERVYGKEIAKEVMNNCDIRLLLKAGEHETAKYFSQLAGKTTIRVKNQSNSSNSTSSSKSESAHYMGRDLITADEITRLNKDEALLFLSGQYPMRIEKAWFDRFKHFKVMLQQEVSRDDYPVTDRSDYAVFCSNSTSSTSDSPYIIDDIVLEETEQAQTDEELEIEQNDSNTKQTKDQGELDDLMNSFKF</sequence>
<name>A0A1V2AD26_9BACI</name>